<dbReference type="AlphaFoldDB" id="A0A0K1PK94"/>
<dbReference type="PROSITE" id="PS51257">
    <property type="entry name" value="PROKAR_LIPOPROTEIN"/>
    <property type="match status" value="1"/>
</dbReference>
<sequence length="304" mass="32124">MRNSRRPLNVANLHGIGLALGLAAATSWLATTSGCAAGDEQIADVDSGAPVEPEPQGSFSEAGAEAAGFPYSDECTEETKQIYVLAADKGLYRFYPETLKFVLVGMVGCPTTSSTFSMAVDRRGTAWVEFQDGRLFIVDTRDARCLPTAFPPGRKGFETFGMGYALNAPDSTEETLFVAGDALAALDTNTFAFDVKGSLSFSRNELTSIGADLYGFSPFSGAITGYDKTTGAPKVTYRTTALGERVAFAFTQWAGDFWIFTGENTSTVTRYTPATDTSTVAVQNAGILIVGAGTSTCAPTTPVK</sequence>
<organism evidence="2 3">
    <name type="scientific">Labilithrix luteola</name>
    <dbReference type="NCBI Taxonomy" id="1391654"/>
    <lineage>
        <taxon>Bacteria</taxon>
        <taxon>Pseudomonadati</taxon>
        <taxon>Myxococcota</taxon>
        <taxon>Polyangia</taxon>
        <taxon>Polyangiales</taxon>
        <taxon>Labilitrichaceae</taxon>
        <taxon>Labilithrix</taxon>
    </lineage>
</organism>
<dbReference type="EMBL" id="CP012333">
    <property type="protein sequence ID" value="AKU93950.1"/>
    <property type="molecule type" value="Genomic_DNA"/>
</dbReference>
<protein>
    <recommendedName>
        <fullName evidence="4">Lipoprotein</fullName>
    </recommendedName>
</protein>
<evidence type="ECO:0000313" key="2">
    <source>
        <dbReference type="EMBL" id="AKU93950.1"/>
    </source>
</evidence>
<keyword evidence="3" id="KW-1185">Reference proteome</keyword>
<dbReference type="Proteomes" id="UP000064967">
    <property type="component" value="Chromosome"/>
</dbReference>
<proteinExistence type="predicted"/>
<dbReference type="KEGG" id="llu:AKJ09_00614"/>
<feature type="signal peptide" evidence="1">
    <location>
        <begin position="1"/>
        <end position="30"/>
    </location>
</feature>
<evidence type="ECO:0000256" key="1">
    <source>
        <dbReference type="SAM" id="SignalP"/>
    </source>
</evidence>
<gene>
    <name evidence="2" type="ORF">AKJ09_00614</name>
</gene>
<reference evidence="2 3" key="1">
    <citation type="submission" date="2015-08" db="EMBL/GenBank/DDBJ databases">
        <authorList>
            <person name="Babu N.S."/>
            <person name="Beckwith C.J."/>
            <person name="Beseler K.G."/>
            <person name="Brison A."/>
            <person name="Carone J.V."/>
            <person name="Caskin T.P."/>
            <person name="Diamond M."/>
            <person name="Durham M.E."/>
            <person name="Foxe J.M."/>
            <person name="Go M."/>
            <person name="Henderson B.A."/>
            <person name="Jones I.B."/>
            <person name="McGettigan J.A."/>
            <person name="Micheletti S.J."/>
            <person name="Nasrallah M.E."/>
            <person name="Ortiz D."/>
            <person name="Piller C.R."/>
            <person name="Privatt S.R."/>
            <person name="Schneider S.L."/>
            <person name="Sharp S."/>
            <person name="Smith T.C."/>
            <person name="Stanton J.D."/>
            <person name="Ullery H.E."/>
            <person name="Wilson R.J."/>
            <person name="Serrano M.G."/>
            <person name="Buck G."/>
            <person name="Lee V."/>
            <person name="Wang Y."/>
            <person name="Carvalho R."/>
            <person name="Voegtly L."/>
            <person name="Shi R."/>
            <person name="Duckworth R."/>
            <person name="Johnson A."/>
            <person name="Loviza R."/>
            <person name="Walstead R."/>
            <person name="Shah Z."/>
            <person name="Kiflezghi M."/>
            <person name="Wade K."/>
            <person name="Ball S.L."/>
            <person name="Bradley K.W."/>
            <person name="Asai D.J."/>
            <person name="Bowman C.A."/>
            <person name="Russell D.A."/>
            <person name="Pope W.H."/>
            <person name="Jacobs-Sera D."/>
            <person name="Hendrix R.W."/>
            <person name="Hatfull G.F."/>
        </authorList>
    </citation>
    <scope>NUCLEOTIDE SEQUENCE [LARGE SCALE GENOMIC DNA]</scope>
    <source>
        <strain evidence="2 3">DSM 27648</strain>
    </source>
</reference>
<name>A0A0K1PK94_9BACT</name>
<evidence type="ECO:0008006" key="4">
    <source>
        <dbReference type="Google" id="ProtNLM"/>
    </source>
</evidence>
<dbReference type="SUPFAM" id="SSF75011">
    <property type="entry name" value="3-carboxy-cis,cis-mucoante lactonizing enzyme"/>
    <property type="match status" value="1"/>
</dbReference>
<feature type="chain" id="PRO_5005465616" description="Lipoprotein" evidence="1">
    <location>
        <begin position="31"/>
        <end position="304"/>
    </location>
</feature>
<dbReference type="RefSeq" id="WP_146645623.1">
    <property type="nucleotide sequence ID" value="NZ_CP012333.1"/>
</dbReference>
<keyword evidence="1" id="KW-0732">Signal</keyword>
<dbReference type="OrthoDB" id="5512085at2"/>
<accession>A0A0K1PK94</accession>
<evidence type="ECO:0000313" key="3">
    <source>
        <dbReference type="Proteomes" id="UP000064967"/>
    </source>
</evidence>